<gene>
    <name evidence="3" type="ORF">MGWOODY_Clf1286</name>
</gene>
<dbReference type="SUPFAM" id="SSF53756">
    <property type="entry name" value="UDP-Glycosyltransferase/glycogen phosphorylase"/>
    <property type="match status" value="1"/>
</dbReference>
<evidence type="ECO:0000259" key="2">
    <source>
        <dbReference type="Pfam" id="PF13439"/>
    </source>
</evidence>
<evidence type="ECO:0000313" key="3">
    <source>
        <dbReference type="EMBL" id="CUV02600.1"/>
    </source>
</evidence>
<dbReference type="GO" id="GO:0016758">
    <property type="term" value="F:hexosyltransferase activity"/>
    <property type="evidence" value="ECO:0007669"/>
    <property type="project" value="TreeGrafter"/>
</dbReference>
<sequence>MQQSASIDAVGVLTTKYSFPRCPQPTWDDKETTPEGISIYRLSGFPRRPLPFYSVPLVWFSPWRLKKYLDEFKPDVIHFVGDGWFWGHFWAWFWYRGRARFVFTPSYHTLPLSRWWLKPINAFLCGISDRVVALTELEAEGVHRAYLTSKNKLGVIGWGASIGEKCGQKPGQLDDEMDTGPVTVLCVGRLGSHKGQRWLLNVYRMARGQFEWPVRIVLVGRDEGATAGIENFITQNQLEGEVIVTGEVSDGELAEWYAEADLFVLFSRYEAFGLVYLEAMAHGTPVLTHDVGANREVLSRGAVLVPRYNEAAAADELVRLVNDRKARRELGREAQEYALIEFAWPVVAEKYLKVYQDTRTAA</sequence>
<protein>
    <submittedName>
        <fullName evidence="3">Glycosyl transferase, group 1</fullName>
    </submittedName>
</protein>
<dbReference type="CDD" id="cd03801">
    <property type="entry name" value="GT4_PimA-like"/>
    <property type="match status" value="1"/>
</dbReference>
<dbReference type="InterPro" id="IPR050194">
    <property type="entry name" value="Glycosyltransferase_grp1"/>
</dbReference>
<name>A0A160VD48_9ZZZZ</name>
<dbReference type="Pfam" id="PF00534">
    <property type="entry name" value="Glycos_transf_1"/>
    <property type="match status" value="1"/>
</dbReference>
<dbReference type="PANTHER" id="PTHR45947">
    <property type="entry name" value="SULFOQUINOVOSYL TRANSFERASE SQD2"/>
    <property type="match status" value="1"/>
</dbReference>
<proteinExistence type="predicted"/>
<accession>A0A160VD48</accession>
<dbReference type="EMBL" id="FAXA01000278">
    <property type="protein sequence ID" value="CUV02600.1"/>
    <property type="molecule type" value="Genomic_DNA"/>
</dbReference>
<reference evidence="3" key="1">
    <citation type="submission" date="2015-10" db="EMBL/GenBank/DDBJ databases">
        <authorList>
            <person name="Gilbert D.G."/>
        </authorList>
    </citation>
    <scope>NUCLEOTIDE SEQUENCE</scope>
</reference>
<organism evidence="3">
    <name type="scientific">hydrothermal vent metagenome</name>
    <dbReference type="NCBI Taxonomy" id="652676"/>
    <lineage>
        <taxon>unclassified sequences</taxon>
        <taxon>metagenomes</taxon>
        <taxon>ecological metagenomes</taxon>
    </lineage>
</organism>
<dbReference type="PANTHER" id="PTHR45947:SF3">
    <property type="entry name" value="SULFOQUINOVOSYL TRANSFERASE SQD2"/>
    <property type="match status" value="1"/>
</dbReference>
<dbReference type="Gene3D" id="3.40.50.2000">
    <property type="entry name" value="Glycogen Phosphorylase B"/>
    <property type="match status" value="2"/>
</dbReference>
<dbReference type="InterPro" id="IPR001296">
    <property type="entry name" value="Glyco_trans_1"/>
</dbReference>
<keyword evidence="3" id="KW-0808">Transferase</keyword>
<dbReference type="InterPro" id="IPR028098">
    <property type="entry name" value="Glyco_trans_4-like_N"/>
</dbReference>
<feature type="domain" description="Glycosyl transferase family 1" evidence="1">
    <location>
        <begin position="178"/>
        <end position="336"/>
    </location>
</feature>
<evidence type="ECO:0000259" key="1">
    <source>
        <dbReference type="Pfam" id="PF00534"/>
    </source>
</evidence>
<feature type="domain" description="Glycosyltransferase subfamily 4-like N-terminal" evidence="2">
    <location>
        <begin position="35"/>
        <end position="157"/>
    </location>
</feature>
<dbReference type="AlphaFoldDB" id="A0A160VD48"/>
<dbReference type="Pfam" id="PF13439">
    <property type="entry name" value="Glyco_transf_4"/>
    <property type="match status" value="1"/>
</dbReference>